<evidence type="ECO:0000313" key="7">
    <source>
        <dbReference type="EMBL" id="CAB5227816.1"/>
    </source>
</evidence>
<evidence type="ECO:0000313" key="2">
    <source>
        <dbReference type="EMBL" id="CAB4177136.1"/>
    </source>
</evidence>
<dbReference type="EMBL" id="LR797369">
    <property type="protein sequence ID" value="CAB4211206.1"/>
    <property type="molecule type" value="Genomic_DNA"/>
</dbReference>
<gene>
    <name evidence="3" type="ORF">UFOVP1065_228</name>
    <name evidence="4" type="ORF">UFOVP1198_197</name>
    <name evidence="5" type="ORF">UFOVP1418_189</name>
    <name evidence="7" type="ORF">UFOVP1524_194</name>
    <name evidence="6" type="ORF">UFOVP1651_194</name>
    <name evidence="1" type="ORF">UFOVP908_172</name>
    <name evidence="2" type="ORF">UFOVP990_197</name>
</gene>
<proteinExistence type="predicted"/>
<dbReference type="EMBL" id="LR797021">
    <property type="protein sequence ID" value="CAB4182338.1"/>
    <property type="molecule type" value="Genomic_DNA"/>
</dbReference>
<dbReference type="EMBL" id="LR797157">
    <property type="protein sequence ID" value="CAB4190857.1"/>
    <property type="molecule type" value="Genomic_DNA"/>
</dbReference>
<dbReference type="EMBL" id="LR796860">
    <property type="protein sequence ID" value="CAB4170902.1"/>
    <property type="molecule type" value="Genomic_DNA"/>
</dbReference>
<evidence type="ECO:0000313" key="5">
    <source>
        <dbReference type="EMBL" id="CAB4211206.1"/>
    </source>
</evidence>
<dbReference type="InterPro" id="IPR022607">
    <property type="entry name" value="Phage_T4_Gp53_baseplate_wedge"/>
</dbReference>
<dbReference type="EMBL" id="LR798378">
    <property type="protein sequence ID" value="CAB5227816.1"/>
    <property type="molecule type" value="Genomic_DNA"/>
</dbReference>
<name>A0A6J5R906_9CAUD</name>
<reference evidence="4" key="1">
    <citation type="submission" date="2020-05" db="EMBL/GenBank/DDBJ databases">
        <authorList>
            <person name="Chiriac C."/>
            <person name="Salcher M."/>
            <person name="Ghai R."/>
            <person name="Kavagutti S V."/>
        </authorList>
    </citation>
    <scope>NUCLEOTIDE SEQUENCE</scope>
</reference>
<sequence>MSRFFDYFPTIAYDIAKGDYTTYQNPTNIFFRIGMIKDTMENILSYYVYNIKDGERPEVLADKVYGTPEAHWVILMANERLDGAYDWPLNYADFNNYIANKYRTAAGGGSLTDSQVISWSQGATANSNSIHHYEKVIDRTETSSGTTTTYRYNVDYNKRANTAPTDIPYDYYTNLSASGDYETYTINGKTVREKTYRNLVTIYDYEFQANEDKRQIKIIKPEYYVQITDELRRLAGMRDAFMRRLV</sequence>
<dbReference type="EMBL" id="LR797518">
    <property type="protein sequence ID" value="CAB4222829.1"/>
    <property type="molecule type" value="Genomic_DNA"/>
</dbReference>
<evidence type="ECO:0000313" key="6">
    <source>
        <dbReference type="EMBL" id="CAB4222829.1"/>
    </source>
</evidence>
<evidence type="ECO:0000313" key="1">
    <source>
        <dbReference type="EMBL" id="CAB4170902.1"/>
    </source>
</evidence>
<evidence type="ECO:0000313" key="3">
    <source>
        <dbReference type="EMBL" id="CAB4182338.1"/>
    </source>
</evidence>
<protein>
    <submittedName>
        <fullName evidence="4">Baseplate wedge subunit</fullName>
    </submittedName>
</protein>
<accession>A0A6J5R906</accession>
<dbReference type="Pfam" id="PF11246">
    <property type="entry name" value="Phage_gp53"/>
    <property type="match status" value="1"/>
</dbReference>
<evidence type="ECO:0000313" key="4">
    <source>
        <dbReference type="EMBL" id="CAB4190857.1"/>
    </source>
</evidence>
<organism evidence="4">
    <name type="scientific">uncultured Caudovirales phage</name>
    <dbReference type="NCBI Taxonomy" id="2100421"/>
    <lineage>
        <taxon>Viruses</taxon>
        <taxon>Duplodnaviria</taxon>
        <taxon>Heunggongvirae</taxon>
        <taxon>Uroviricota</taxon>
        <taxon>Caudoviricetes</taxon>
        <taxon>Peduoviridae</taxon>
        <taxon>Maltschvirus</taxon>
        <taxon>Maltschvirus maltsch</taxon>
    </lineage>
</organism>
<dbReference type="EMBL" id="LR796945">
    <property type="protein sequence ID" value="CAB4177136.1"/>
    <property type="molecule type" value="Genomic_DNA"/>
</dbReference>